<protein>
    <submittedName>
        <fullName evidence="1">Uncharacterized protein</fullName>
    </submittedName>
</protein>
<evidence type="ECO:0000313" key="1">
    <source>
        <dbReference type="EMBL" id="GFS06333.1"/>
    </source>
</evidence>
<dbReference type="AlphaFoldDB" id="A0AAV4I7E6"/>
<gene>
    <name evidence="1" type="ORF">ElyMa_004704500</name>
</gene>
<accession>A0AAV4I7E6</accession>
<reference evidence="1 2" key="1">
    <citation type="journal article" date="2021" name="Elife">
        <title>Chloroplast acquisition without the gene transfer in kleptoplastic sea slugs, Plakobranchus ocellatus.</title>
        <authorList>
            <person name="Maeda T."/>
            <person name="Takahashi S."/>
            <person name="Yoshida T."/>
            <person name="Shimamura S."/>
            <person name="Takaki Y."/>
            <person name="Nagai Y."/>
            <person name="Toyoda A."/>
            <person name="Suzuki Y."/>
            <person name="Arimoto A."/>
            <person name="Ishii H."/>
            <person name="Satoh N."/>
            <person name="Nishiyama T."/>
            <person name="Hasebe M."/>
            <person name="Maruyama T."/>
            <person name="Minagawa J."/>
            <person name="Obokata J."/>
            <person name="Shigenobu S."/>
        </authorList>
    </citation>
    <scope>NUCLEOTIDE SEQUENCE [LARGE SCALE GENOMIC DNA]</scope>
</reference>
<name>A0AAV4I7E6_9GAST</name>
<sequence>MLLSWLVTHGFSHRVPLTPSPPPHPLSGHTRACVSFSAWDTVRPCMGMTHFQFSERQRARAVLTVQQGIHENRSRQSMVGHCLILSGAKVPKTDAQTGMNFIH</sequence>
<comment type="caution">
    <text evidence="1">The sequence shown here is derived from an EMBL/GenBank/DDBJ whole genome shotgun (WGS) entry which is preliminary data.</text>
</comment>
<proteinExistence type="predicted"/>
<dbReference type="EMBL" id="BMAT01009439">
    <property type="protein sequence ID" value="GFS06333.1"/>
    <property type="molecule type" value="Genomic_DNA"/>
</dbReference>
<keyword evidence="2" id="KW-1185">Reference proteome</keyword>
<organism evidence="1 2">
    <name type="scientific">Elysia marginata</name>
    <dbReference type="NCBI Taxonomy" id="1093978"/>
    <lineage>
        <taxon>Eukaryota</taxon>
        <taxon>Metazoa</taxon>
        <taxon>Spiralia</taxon>
        <taxon>Lophotrochozoa</taxon>
        <taxon>Mollusca</taxon>
        <taxon>Gastropoda</taxon>
        <taxon>Heterobranchia</taxon>
        <taxon>Euthyneura</taxon>
        <taxon>Panpulmonata</taxon>
        <taxon>Sacoglossa</taxon>
        <taxon>Placobranchoidea</taxon>
        <taxon>Plakobranchidae</taxon>
        <taxon>Elysia</taxon>
    </lineage>
</organism>
<dbReference type="Proteomes" id="UP000762676">
    <property type="component" value="Unassembled WGS sequence"/>
</dbReference>
<evidence type="ECO:0000313" key="2">
    <source>
        <dbReference type="Proteomes" id="UP000762676"/>
    </source>
</evidence>